<reference evidence="1" key="1">
    <citation type="submission" date="2016-08" db="EMBL/GenBank/DDBJ databases">
        <authorList>
            <person name="Seilhamer J.J."/>
        </authorList>
    </citation>
    <scope>NUCLEOTIDE SEQUENCE</scope>
    <source>
        <strain evidence="1">86</strain>
    </source>
</reference>
<evidence type="ECO:0000313" key="1">
    <source>
        <dbReference type="EMBL" id="SCM76576.1"/>
    </source>
</evidence>
<dbReference type="EMBL" id="FMJD01000008">
    <property type="protein sequence ID" value="SCM76576.1"/>
    <property type="molecule type" value="Genomic_DNA"/>
</dbReference>
<name>A0A212LG82_9HYPH</name>
<dbReference type="AlphaFoldDB" id="A0A212LG82"/>
<protein>
    <submittedName>
        <fullName evidence="1">Uncharacterized protein</fullName>
    </submittedName>
</protein>
<organism evidence="1">
    <name type="scientific">uncultured Pleomorphomonas sp</name>
    <dbReference type="NCBI Taxonomy" id="442121"/>
    <lineage>
        <taxon>Bacteria</taxon>
        <taxon>Pseudomonadati</taxon>
        <taxon>Pseudomonadota</taxon>
        <taxon>Alphaproteobacteria</taxon>
        <taxon>Hyphomicrobiales</taxon>
        <taxon>Pleomorphomonadaceae</taxon>
        <taxon>Pleomorphomonas</taxon>
        <taxon>environmental samples</taxon>
    </lineage>
</organism>
<accession>A0A212LG82</accession>
<proteinExistence type="predicted"/>
<gene>
    <name evidence="1" type="ORF">KL86PLE_40381</name>
</gene>
<sequence>MLMTSPSPRLTVAAIDGTLRIDRPVPDEGVADSIAALLALVEQDFGGRRLLACSHRIAGEAHVLASTLFGPTGRKDWPNRLAWPQEELSFF</sequence>